<protein>
    <submittedName>
        <fullName evidence="1">Uncharacterized protein</fullName>
    </submittedName>
</protein>
<sequence length="80" mass="9108">MGGEICFQKGRERGPWFEISTMKDLIIHKERGGRDASFERGLLKSWSGYDGFECAKEALRECDGIAYRTNDKSKSWGLNS</sequence>
<dbReference type="EMBL" id="MT141244">
    <property type="protein sequence ID" value="QJA56895.1"/>
    <property type="molecule type" value="Genomic_DNA"/>
</dbReference>
<evidence type="ECO:0000313" key="1">
    <source>
        <dbReference type="EMBL" id="QJA56895.1"/>
    </source>
</evidence>
<name>A0A6M3IHN0_9ZZZZ</name>
<reference evidence="1" key="1">
    <citation type="submission" date="2020-03" db="EMBL/GenBank/DDBJ databases">
        <title>The deep terrestrial virosphere.</title>
        <authorList>
            <person name="Holmfeldt K."/>
            <person name="Nilsson E."/>
            <person name="Simone D."/>
            <person name="Lopez-Fernandez M."/>
            <person name="Wu X."/>
            <person name="de Brujin I."/>
            <person name="Lundin D."/>
            <person name="Andersson A."/>
            <person name="Bertilsson S."/>
            <person name="Dopson M."/>
        </authorList>
    </citation>
    <scope>NUCLEOTIDE SEQUENCE</scope>
    <source>
        <strain evidence="2">MM415A01315</strain>
        <strain evidence="1">MM415B01776</strain>
    </source>
</reference>
<accession>A0A6M3IHN0</accession>
<organism evidence="1">
    <name type="scientific">viral metagenome</name>
    <dbReference type="NCBI Taxonomy" id="1070528"/>
    <lineage>
        <taxon>unclassified sequences</taxon>
        <taxon>metagenomes</taxon>
        <taxon>organismal metagenomes</taxon>
    </lineage>
</organism>
<evidence type="ECO:0000313" key="2">
    <source>
        <dbReference type="EMBL" id="QJA77381.1"/>
    </source>
</evidence>
<dbReference type="AlphaFoldDB" id="A0A6M3IHN0"/>
<dbReference type="EMBL" id="MT142280">
    <property type="protein sequence ID" value="QJA77381.1"/>
    <property type="molecule type" value="Genomic_DNA"/>
</dbReference>
<gene>
    <name evidence="2" type="ORF">MM415A01315_0012</name>
    <name evidence="1" type="ORF">MM415B01776_0013</name>
</gene>
<proteinExistence type="predicted"/>